<dbReference type="KEGG" id="aey:CDG81_06020"/>
<gene>
    <name evidence="2" type="ORF">CDG81_06020</name>
    <name evidence="3" type="ORF">IL38_24430</name>
</gene>
<keyword evidence="2" id="KW-0238">DNA-binding</keyword>
<name>A0A099CZ74_9ACTN</name>
<dbReference type="eggNOG" id="COG3311">
    <property type="taxonomic scope" value="Bacteria"/>
</dbReference>
<evidence type="ECO:0000313" key="3">
    <source>
        <dbReference type="EMBL" id="KGI79293.1"/>
    </source>
</evidence>
<evidence type="ECO:0000313" key="2">
    <source>
        <dbReference type="EMBL" id="ASU77940.1"/>
    </source>
</evidence>
<protein>
    <submittedName>
        <fullName evidence="2">DNA-binding protein</fullName>
    </submittedName>
    <submittedName>
        <fullName evidence="3">Excisionase</fullName>
    </submittedName>
</protein>
<proteinExistence type="predicted"/>
<feature type="domain" description="Helix-turn-helix" evidence="1">
    <location>
        <begin position="79"/>
        <end position="125"/>
    </location>
</feature>
<dbReference type="EMBL" id="JPMV01000066">
    <property type="protein sequence ID" value="KGI79293.1"/>
    <property type="molecule type" value="Genomic_DNA"/>
</dbReference>
<evidence type="ECO:0000259" key="1">
    <source>
        <dbReference type="Pfam" id="PF12728"/>
    </source>
</evidence>
<dbReference type="RefSeq" id="WP_043579133.1">
    <property type="nucleotide sequence ID" value="NZ_CP022752.1"/>
</dbReference>
<keyword evidence="4" id="KW-1185">Reference proteome</keyword>
<dbReference type="InterPro" id="IPR041657">
    <property type="entry name" value="HTH_17"/>
</dbReference>
<dbReference type="AlphaFoldDB" id="A0A099CZ74"/>
<accession>A0A099CZ74</accession>
<reference evidence="3 4" key="1">
    <citation type="journal article" date="2014" name="PLoS ONE">
        <title>Identification and Characterization of a New Erythromycin Biosynthetic Gene Cluster in Actinopolyspora erythraea YIM90600, a Novel Erythronolide-Producing Halophilic Actinomycete Isolated from Salt Field.</title>
        <authorList>
            <person name="Chen D."/>
            <person name="Feng J."/>
            <person name="Huang L."/>
            <person name="Zhang Q."/>
            <person name="Wu J."/>
            <person name="Zhu X."/>
            <person name="Duan Y."/>
            <person name="Xu Z."/>
        </authorList>
    </citation>
    <scope>NUCLEOTIDE SEQUENCE [LARGE SCALE GENOMIC DNA]</scope>
    <source>
        <strain evidence="3 4">YIM90600</strain>
    </source>
</reference>
<dbReference type="Proteomes" id="UP000215043">
    <property type="component" value="Chromosome"/>
</dbReference>
<dbReference type="EMBL" id="CP022752">
    <property type="protein sequence ID" value="ASU77940.1"/>
    <property type="molecule type" value="Genomic_DNA"/>
</dbReference>
<dbReference type="NCBIfam" id="TIGR01764">
    <property type="entry name" value="excise"/>
    <property type="match status" value="1"/>
</dbReference>
<dbReference type="InterPro" id="IPR010093">
    <property type="entry name" value="SinI_DNA-bd"/>
</dbReference>
<evidence type="ECO:0000313" key="4">
    <source>
        <dbReference type="Proteomes" id="UP000029737"/>
    </source>
</evidence>
<dbReference type="GO" id="GO:0003677">
    <property type="term" value="F:DNA binding"/>
    <property type="evidence" value="ECO:0007669"/>
    <property type="project" value="UniProtKB-KW"/>
</dbReference>
<dbReference type="HOGENOM" id="CLU_106726_2_0_11"/>
<dbReference type="InterPro" id="IPR009061">
    <property type="entry name" value="DNA-bd_dom_put_sf"/>
</dbReference>
<organism evidence="2 5">
    <name type="scientific">Actinopolyspora erythraea</name>
    <dbReference type="NCBI Taxonomy" id="414996"/>
    <lineage>
        <taxon>Bacteria</taxon>
        <taxon>Bacillati</taxon>
        <taxon>Actinomycetota</taxon>
        <taxon>Actinomycetes</taxon>
        <taxon>Actinopolysporales</taxon>
        <taxon>Actinopolysporaceae</taxon>
        <taxon>Actinopolyspora</taxon>
    </lineage>
</organism>
<dbReference type="Pfam" id="PF12728">
    <property type="entry name" value="HTH_17"/>
    <property type="match status" value="1"/>
</dbReference>
<evidence type="ECO:0000313" key="5">
    <source>
        <dbReference type="Proteomes" id="UP000215043"/>
    </source>
</evidence>
<dbReference type="OrthoDB" id="26212at2"/>
<dbReference type="Proteomes" id="UP000029737">
    <property type="component" value="Unassembled WGS sequence"/>
</dbReference>
<sequence>MTATMQEQTVLPPDAGEEQNLLGALAKQLATDQQGGHALLLGPDGSELELPGPVFQALRDVVSAMSQGLAITVAPHNTMLTTQEAADLLGISRPTLIKRLEAGEIPYVLHGRHRKMRLKDVVAYQHHTWQKREEALDEMAAAGQEAGFYDDTLRPLPQE</sequence>
<dbReference type="SUPFAM" id="SSF46955">
    <property type="entry name" value="Putative DNA-binding domain"/>
    <property type="match status" value="1"/>
</dbReference>
<reference evidence="2 5" key="2">
    <citation type="submission" date="2017-08" db="EMBL/GenBank/DDBJ databases">
        <title>The complete genome sequence of moderately halophilic actinomycete Actinopolyspora erythraea YIM 90600, the producer of novel erythromycin, novel actinopolysporins A-C and tubercidin.</title>
        <authorList>
            <person name="Yin M."/>
            <person name="Tang S."/>
        </authorList>
    </citation>
    <scope>NUCLEOTIDE SEQUENCE [LARGE SCALE GENOMIC DNA]</scope>
    <source>
        <strain evidence="2 5">YIM 90600</strain>
    </source>
</reference>